<organism evidence="1 2">
    <name type="scientific">Staurois parvus</name>
    <dbReference type="NCBI Taxonomy" id="386267"/>
    <lineage>
        <taxon>Eukaryota</taxon>
        <taxon>Metazoa</taxon>
        <taxon>Chordata</taxon>
        <taxon>Craniata</taxon>
        <taxon>Vertebrata</taxon>
        <taxon>Euteleostomi</taxon>
        <taxon>Amphibia</taxon>
        <taxon>Batrachia</taxon>
        <taxon>Anura</taxon>
        <taxon>Neobatrachia</taxon>
        <taxon>Ranoidea</taxon>
        <taxon>Ranidae</taxon>
        <taxon>Staurois</taxon>
    </lineage>
</organism>
<dbReference type="Proteomes" id="UP001162483">
    <property type="component" value="Unassembled WGS sequence"/>
</dbReference>
<protein>
    <submittedName>
        <fullName evidence="1">Uncharacterized protein</fullName>
    </submittedName>
</protein>
<name>A0ABN9H9Y3_9NEOB</name>
<reference evidence="1" key="1">
    <citation type="submission" date="2023-05" db="EMBL/GenBank/DDBJ databases">
        <authorList>
            <person name="Stuckert A."/>
        </authorList>
    </citation>
    <scope>NUCLEOTIDE SEQUENCE</scope>
</reference>
<proteinExistence type="predicted"/>
<gene>
    <name evidence="1" type="ORF">SPARVUS_LOCUS15436307</name>
</gene>
<dbReference type="EMBL" id="CATNWA010020099">
    <property type="protein sequence ID" value="CAI9616696.1"/>
    <property type="molecule type" value="Genomic_DNA"/>
</dbReference>
<evidence type="ECO:0000313" key="2">
    <source>
        <dbReference type="Proteomes" id="UP001162483"/>
    </source>
</evidence>
<sequence length="39" mass="4368">MSCQSAPVSALPIHRIHYIRSPRTPHPLYPLSPDPAFTI</sequence>
<keyword evidence="2" id="KW-1185">Reference proteome</keyword>
<feature type="non-terminal residue" evidence="1">
    <location>
        <position position="39"/>
    </location>
</feature>
<accession>A0ABN9H9Y3</accession>
<evidence type="ECO:0000313" key="1">
    <source>
        <dbReference type="EMBL" id="CAI9616696.1"/>
    </source>
</evidence>
<comment type="caution">
    <text evidence="1">The sequence shown here is derived from an EMBL/GenBank/DDBJ whole genome shotgun (WGS) entry which is preliminary data.</text>
</comment>